<sequence length="304" mass="34118">MKNLLMFLLFTLAFVEVKAQTVKNLKEIKDISYLSPREIQVDSLQKLHLILPEGIKNPPLLLWIGGGAWSFVNRHKELPLCRKLAKNGIAVASIGHRLSKGSFSEKRHEEGIKHPEHIKDVAAAFSWLYKNAKDYGYDNSKIFVGGFSSGAHLAALLGMDERYLKKYGLKTDDISGLLPISGAFDIHHYFDAFAQSENGDTQELAKTHVMDVFGDPSGFKAASPATYIEQLRTPMLVVSDGSVARYTEHFEKLLKASNFASYKFSYFSDFDHGALWKNMSEDDSSAARDLMVEFVQHHSGNKLR</sequence>
<evidence type="ECO:0000313" key="4">
    <source>
        <dbReference type="Proteomes" id="UP000475249"/>
    </source>
</evidence>
<dbReference type="GO" id="GO:0016787">
    <property type="term" value="F:hydrolase activity"/>
    <property type="evidence" value="ECO:0007669"/>
    <property type="project" value="UniProtKB-KW"/>
</dbReference>
<organism evidence="3 4">
    <name type="scientific">Poritiphilus flavus</name>
    <dbReference type="NCBI Taxonomy" id="2697053"/>
    <lineage>
        <taxon>Bacteria</taxon>
        <taxon>Pseudomonadati</taxon>
        <taxon>Bacteroidota</taxon>
        <taxon>Flavobacteriia</taxon>
        <taxon>Flavobacteriales</taxon>
        <taxon>Flavobacteriaceae</taxon>
        <taxon>Poritiphilus</taxon>
    </lineage>
</organism>
<dbReference type="PANTHER" id="PTHR48081:SF33">
    <property type="entry name" value="KYNURENINE FORMAMIDASE"/>
    <property type="match status" value="1"/>
</dbReference>
<comment type="caution">
    <text evidence="3">The sequence shown here is derived from an EMBL/GenBank/DDBJ whole genome shotgun (WGS) entry which is preliminary data.</text>
</comment>
<keyword evidence="1 3" id="KW-0378">Hydrolase</keyword>
<name>A0A6L9EEI3_9FLAO</name>
<accession>A0A6L9EEI3</accession>
<reference evidence="3 4" key="1">
    <citation type="submission" date="2020-01" db="EMBL/GenBank/DDBJ databases">
        <title>Bacteria diversity of Porities sp.</title>
        <authorList>
            <person name="Wang G."/>
        </authorList>
    </citation>
    <scope>NUCLEOTIDE SEQUENCE [LARGE SCALE GENOMIC DNA]</scope>
    <source>
        <strain evidence="3 4">R33</strain>
    </source>
</reference>
<evidence type="ECO:0000256" key="1">
    <source>
        <dbReference type="ARBA" id="ARBA00022801"/>
    </source>
</evidence>
<feature type="domain" description="BD-FAE-like" evidence="2">
    <location>
        <begin position="49"/>
        <end position="238"/>
    </location>
</feature>
<evidence type="ECO:0000259" key="2">
    <source>
        <dbReference type="Pfam" id="PF20434"/>
    </source>
</evidence>
<keyword evidence="4" id="KW-1185">Reference proteome</keyword>
<dbReference type="InterPro" id="IPR049492">
    <property type="entry name" value="BD-FAE-like_dom"/>
</dbReference>
<dbReference type="EMBL" id="WXYO01000006">
    <property type="protein sequence ID" value="NAS13136.1"/>
    <property type="molecule type" value="Genomic_DNA"/>
</dbReference>
<evidence type="ECO:0000313" key="3">
    <source>
        <dbReference type="EMBL" id="NAS13136.1"/>
    </source>
</evidence>
<dbReference type="Gene3D" id="3.40.50.1820">
    <property type="entry name" value="alpha/beta hydrolase"/>
    <property type="match status" value="1"/>
</dbReference>
<gene>
    <name evidence="3" type="ORF">GTQ38_14060</name>
</gene>
<proteinExistence type="predicted"/>
<dbReference type="PANTHER" id="PTHR48081">
    <property type="entry name" value="AB HYDROLASE SUPERFAMILY PROTEIN C4A8.06C"/>
    <property type="match status" value="1"/>
</dbReference>
<dbReference type="InterPro" id="IPR029058">
    <property type="entry name" value="AB_hydrolase_fold"/>
</dbReference>
<dbReference type="SUPFAM" id="SSF53474">
    <property type="entry name" value="alpha/beta-Hydrolases"/>
    <property type="match status" value="1"/>
</dbReference>
<dbReference type="Proteomes" id="UP000475249">
    <property type="component" value="Unassembled WGS sequence"/>
</dbReference>
<protein>
    <submittedName>
        <fullName evidence="3">Alpha/beta hydrolase fold domain-containing protein</fullName>
    </submittedName>
</protein>
<dbReference type="InterPro" id="IPR050300">
    <property type="entry name" value="GDXG_lipolytic_enzyme"/>
</dbReference>
<dbReference type="RefSeq" id="WP_161436177.1">
    <property type="nucleotide sequence ID" value="NZ_WXYO01000006.1"/>
</dbReference>
<dbReference type="Pfam" id="PF20434">
    <property type="entry name" value="BD-FAE"/>
    <property type="match status" value="1"/>
</dbReference>
<dbReference type="AlphaFoldDB" id="A0A6L9EEI3"/>